<name>A0A9P6PLC1_9FUNG</name>
<dbReference type="InterPro" id="IPR001810">
    <property type="entry name" value="F-box_dom"/>
</dbReference>
<dbReference type="EMBL" id="JAAAJA010000834">
    <property type="protein sequence ID" value="KAG0249352.1"/>
    <property type="molecule type" value="Genomic_DNA"/>
</dbReference>
<dbReference type="GO" id="GO:0031146">
    <property type="term" value="P:SCF-dependent proteasomal ubiquitin-dependent protein catabolic process"/>
    <property type="evidence" value="ECO:0007669"/>
    <property type="project" value="TreeGrafter"/>
</dbReference>
<protein>
    <recommendedName>
        <fullName evidence="2">F-box domain-containing protein</fullName>
    </recommendedName>
</protein>
<accession>A0A9P6PLC1</accession>
<gene>
    <name evidence="3" type="ORF">BG011_009384</name>
</gene>
<evidence type="ECO:0000313" key="3">
    <source>
        <dbReference type="EMBL" id="KAG0249352.1"/>
    </source>
</evidence>
<dbReference type="GO" id="GO:0019005">
    <property type="term" value="C:SCF ubiquitin ligase complex"/>
    <property type="evidence" value="ECO:0007669"/>
    <property type="project" value="TreeGrafter"/>
</dbReference>
<feature type="compositionally biased region" description="Acidic residues" evidence="1">
    <location>
        <begin position="189"/>
        <end position="202"/>
    </location>
</feature>
<evidence type="ECO:0000313" key="4">
    <source>
        <dbReference type="Proteomes" id="UP000726737"/>
    </source>
</evidence>
<feature type="region of interest" description="Disordered" evidence="1">
    <location>
        <begin position="176"/>
        <end position="214"/>
    </location>
</feature>
<sequence>MHPSPSSPIHNVLLLPELLAHIALFLDSTRSDLLAAALVCKAWSTVFSARLWHTLDMPPLTHDCFMDALKQQGHHVRSLKYLGAFDLDAVFSSCPQLTYLDLTLARSLNLLSLRRMVESLPRLQIVRLNCCYSQGIAWLRILQDLRCLNVLELVNDTPEHIIDSIVYAPSGDGNLVEDDNNTEIGSNDDQQESSIDEQEEHEDSANDQGSEPDFEWTAVVQDASDAEEEEANKIDYLGSFLLATASTLTSLGLENTDLVGLRLFRNIDSPLGANESTPSSSGTSTQDQLPWPTLALKKLRLAEVGVQRTNLVVEPLLRSCPNLQALDLSGNIDRPWDRFQWSILSQHCQQLTTLDLSQLSCIDNDQLIRAIRLCPGMCTLRAPQSNLASKVLDAIVDVSVSNKYRPPFQELDICWCTNISQVALTRVLQYVPGLKSLKFSWCQQVDLSIFKKEWTCRDLRVLEAQGLGSNGQEESEADDGDEEHDVESLYMFDRLAQFRSLRRLAMGSDEVVMRNANGFNQLCSAGLTQLQHLDLVGSDIFPLTPAEVESMASGFPRLAHLRFSLGLVDASMQTLLAGARPDIKQRERQVYF</sequence>
<evidence type="ECO:0000256" key="1">
    <source>
        <dbReference type="SAM" id="MobiDB-lite"/>
    </source>
</evidence>
<reference evidence="3" key="1">
    <citation type="journal article" date="2020" name="Fungal Divers.">
        <title>Resolving the Mortierellaceae phylogeny through synthesis of multi-gene phylogenetics and phylogenomics.</title>
        <authorList>
            <person name="Vandepol N."/>
            <person name="Liber J."/>
            <person name="Desiro A."/>
            <person name="Na H."/>
            <person name="Kennedy M."/>
            <person name="Barry K."/>
            <person name="Grigoriev I.V."/>
            <person name="Miller A.N."/>
            <person name="O'Donnell K."/>
            <person name="Stajich J.E."/>
            <person name="Bonito G."/>
        </authorList>
    </citation>
    <scope>NUCLEOTIDE SEQUENCE</scope>
    <source>
        <strain evidence="3">KOD948</strain>
    </source>
</reference>
<dbReference type="AlphaFoldDB" id="A0A9P6PLC1"/>
<dbReference type="SUPFAM" id="SSF52047">
    <property type="entry name" value="RNI-like"/>
    <property type="match status" value="2"/>
</dbReference>
<dbReference type="OrthoDB" id="550575at2759"/>
<dbReference type="InterPro" id="IPR036047">
    <property type="entry name" value="F-box-like_dom_sf"/>
</dbReference>
<evidence type="ECO:0000259" key="2">
    <source>
        <dbReference type="Pfam" id="PF12937"/>
    </source>
</evidence>
<proteinExistence type="predicted"/>
<dbReference type="Gene3D" id="3.80.10.10">
    <property type="entry name" value="Ribonuclease Inhibitor"/>
    <property type="match status" value="3"/>
</dbReference>
<dbReference type="Pfam" id="PF12937">
    <property type="entry name" value="F-box-like"/>
    <property type="match status" value="1"/>
</dbReference>
<organism evidence="3 4">
    <name type="scientific">Mortierella polycephala</name>
    <dbReference type="NCBI Taxonomy" id="41804"/>
    <lineage>
        <taxon>Eukaryota</taxon>
        <taxon>Fungi</taxon>
        <taxon>Fungi incertae sedis</taxon>
        <taxon>Mucoromycota</taxon>
        <taxon>Mortierellomycotina</taxon>
        <taxon>Mortierellomycetes</taxon>
        <taxon>Mortierellales</taxon>
        <taxon>Mortierellaceae</taxon>
        <taxon>Mortierella</taxon>
    </lineage>
</organism>
<dbReference type="PANTHER" id="PTHR13318">
    <property type="entry name" value="PARTNER OF PAIRED, ISOFORM B-RELATED"/>
    <property type="match status" value="1"/>
</dbReference>
<dbReference type="Gene3D" id="1.20.1280.50">
    <property type="match status" value="1"/>
</dbReference>
<dbReference type="SUPFAM" id="SSF81383">
    <property type="entry name" value="F-box domain"/>
    <property type="match status" value="1"/>
</dbReference>
<comment type="caution">
    <text evidence="3">The sequence shown here is derived from an EMBL/GenBank/DDBJ whole genome shotgun (WGS) entry which is preliminary data.</text>
</comment>
<keyword evidence="4" id="KW-1185">Reference proteome</keyword>
<dbReference type="Proteomes" id="UP000726737">
    <property type="component" value="Unassembled WGS sequence"/>
</dbReference>
<dbReference type="InterPro" id="IPR032675">
    <property type="entry name" value="LRR_dom_sf"/>
</dbReference>
<feature type="domain" description="F-box" evidence="2">
    <location>
        <begin position="16"/>
        <end position="56"/>
    </location>
</feature>